<organism evidence="2 3">
    <name type="scientific">Alkalibacterium subtropicum</name>
    <dbReference type="NCBI Taxonomy" id="753702"/>
    <lineage>
        <taxon>Bacteria</taxon>
        <taxon>Bacillati</taxon>
        <taxon>Bacillota</taxon>
        <taxon>Bacilli</taxon>
        <taxon>Lactobacillales</taxon>
        <taxon>Carnobacteriaceae</taxon>
        <taxon>Alkalibacterium</taxon>
    </lineage>
</organism>
<evidence type="ECO:0000313" key="2">
    <source>
        <dbReference type="EMBL" id="SFC66681.1"/>
    </source>
</evidence>
<keyword evidence="1" id="KW-0812">Transmembrane</keyword>
<gene>
    <name evidence="2" type="ORF">SAMN04488102_11710</name>
</gene>
<accession>A0A1I1L112</accession>
<name>A0A1I1L112_9LACT</name>
<keyword evidence="3" id="KW-1185">Reference proteome</keyword>
<dbReference type="EMBL" id="FOLT01000017">
    <property type="protein sequence ID" value="SFC66681.1"/>
    <property type="molecule type" value="Genomic_DNA"/>
</dbReference>
<sequence length="80" mass="9018">MLKALQKIALVISIIIAVYGLISRNYSLFPLIIVFQLVSLFVMALHDLKEGRKTKGVLSFILVITLSIIFIYTLMNYGTI</sequence>
<feature type="transmembrane region" description="Helical" evidence="1">
    <location>
        <begin position="28"/>
        <end position="45"/>
    </location>
</feature>
<feature type="transmembrane region" description="Helical" evidence="1">
    <location>
        <begin position="5"/>
        <end position="22"/>
    </location>
</feature>
<feature type="transmembrane region" description="Helical" evidence="1">
    <location>
        <begin position="57"/>
        <end position="75"/>
    </location>
</feature>
<dbReference type="AlphaFoldDB" id="A0A1I1L112"/>
<keyword evidence="1" id="KW-1133">Transmembrane helix</keyword>
<proteinExistence type="predicted"/>
<evidence type="ECO:0000256" key="1">
    <source>
        <dbReference type="SAM" id="Phobius"/>
    </source>
</evidence>
<reference evidence="3" key="1">
    <citation type="submission" date="2016-10" db="EMBL/GenBank/DDBJ databases">
        <authorList>
            <person name="Varghese N."/>
            <person name="Submissions S."/>
        </authorList>
    </citation>
    <scope>NUCLEOTIDE SEQUENCE [LARGE SCALE GENOMIC DNA]</scope>
    <source>
        <strain evidence="3">DSM 23664</strain>
    </source>
</reference>
<evidence type="ECO:0000313" key="3">
    <source>
        <dbReference type="Proteomes" id="UP000199612"/>
    </source>
</evidence>
<protein>
    <recommendedName>
        <fullName evidence="4">DUF3953 domain-containing protein</fullName>
    </recommendedName>
</protein>
<evidence type="ECO:0008006" key="4">
    <source>
        <dbReference type="Google" id="ProtNLM"/>
    </source>
</evidence>
<keyword evidence="1" id="KW-0472">Membrane</keyword>
<dbReference type="Proteomes" id="UP000199612">
    <property type="component" value="Unassembled WGS sequence"/>
</dbReference>